<feature type="compositionally biased region" description="Basic and acidic residues" evidence="1">
    <location>
        <begin position="9"/>
        <end position="20"/>
    </location>
</feature>
<accession>A0A2N9J5F3</accession>
<feature type="region of interest" description="Disordered" evidence="1">
    <location>
        <begin position="1"/>
        <end position="21"/>
    </location>
</feature>
<dbReference type="InterPro" id="IPR052789">
    <property type="entry name" value="SSUH2_homolog"/>
</dbReference>
<organism evidence="2">
    <name type="scientific">Fagus sylvatica</name>
    <name type="common">Beechnut</name>
    <dbReference type="NCBI Taxonomy" id="28930"/>
    <lineage>
        <taxon>Eukaryota</taxon>
        <taxon>Viridiplantae</taxon>
        <taxon>Streptophyta</taxon>
        <taxon>Embryophyta</taxon>
        <taxon>Tracheophyta</taxon>
        <taxon>Spermatophyta</taxon>
        <taxon>Magnoliopsida</taxon>
        <taxon>eudicotyledons</taxon>
        <taxon>Gunneridae</taxon>
        <taxon>Pentapetalae</taxon>
        <taxon>rosids</taxon>
        <taxon>fabids</taxon>
        <taxon>Fagales</taxon>
        <taxon>Fagaceae</taxon>
        <taxon>Fagus</taxon>
    </lineage>
</organism>
<dbReference type="PANTHER" id="PTHR48465:SF1">
    <property type="entry name" value="PROTEIN SSUH2 HOMOLOG"/>
    <property type="match status" value="1"/>
</dbReference>
<proteinExistence type="predicted"/>
<evidence type="ECO:0000256" key="1">
    <source>
        <dbReference type="SAM" id="MobiDB-lite"/>
    </source>
</evidence>
<evidence type="ECO:0000313" key="2">
    <source>
        <dbReference type="EMBL" id="SPD31679.1"/>
    </source>
</evidence>
<reference evidence="2" key="1">
    <citation type="submission" date="2018-02" db="EMBL/GenBank/DDBJ databases">
        <authorList>
            <person name="Cohen D.B."/>
            <person name="Kent A.D."/>
        </authorList>
    </citation>
    <scope>NUCLEOTIDE SEQUENCE</scope>
</reference>
<name>A0A2N9J5F3_FAGSY</name>
<sequence>MEEPLLSDQRSEAATEKESGKWSTYQYVGRTGSVIPTASLAGTEVSVEEIRSAAAFSDHYPPSIHAALVSSPEPDPNEQAVVYQAGYGGDYGGTTNYFQSQILDEVEIRELLIDHVGHRCCWGSRPARTWKIHAVEDCNVYVGTLDTFIEERETLKETESYLGACAGRGDLACPTCNADQEPGFYKENQMNECPACNGRGLIAHRDGSDTICVKCNGKGKIPCATCASRGLIKCETCHGSGSLLSRNVAIVRWKTLSTRKVSATSGAASVPDEVFHQAKGVQLCNTQAYQCTPAFFADSFLLNQFSSEVIAERAPVPPSARVICERHTISVVPVTRVTMAHRNRSFSFYIIGFSREVYLKDYYPSRFCWGLCPCLEWLKL</sequence>
<dbReference type="AlphaFoldDB" id="A0A2N9J5F3"/>
<dbReference type="PANTHER" id="PTHR48465">
    <property type="entry name" value="PROTEIN SSUH2 HOMOLOG"/>
    <property type="match status" value="1"/>
</dbReference>
<dbReference type="EMBL" id="OIVN01006372">
    <property type="protein sequence ID" value="SPD31679.1"/>
    <property type="molecule type" value="Genomic_DNA"/>
</dbReference>
<gene>
    <name evidence="2" type="ORF">FSB_LOCUS59561</name>
</gene>
<protein>
    <recommendedName>
        <fullName evidence="3">CR-type domain-containing protein</fullName>
    </recommendedName>
</protein>
<evidence type="ECO:0008006" key="3">
    <source>
        <dbReference type="Google" id="ProtNLM"/>
    </source>
</evidence>